<accession>A0A433QKU9</accession>
<gene>
    <name evidence="3" type="ORF">BC938DRAFT_479446</name>
</gene>
<proteinExistence type="predicted"/>
<dbReference type="Pfam" id="PF18480">
    <property type="entry name" value="DUF5615"/>
    <property type="match status" value="1"/>
</dbReference>
<name>A0A433QKU9_9FUNG</name>
<sequence length="195" mass="22030">MAAPQPMTPPSPLGDPPGSGPPEDDPSAPPDELLPLPVKLDENILDLLEVLQDIGYYDTDTVVMEDLRGASDETVSSAAGRDNRILVTCDSDHMLPRFISARGVLYIWGKLKPNPESSSVTFVRLRKELRAMVVKELFRDYRNIIQQIHSRDLSMIAILTGHAGDFHWEIRESRTEEINRYFNKFLTKNRALPFN</sequence>
<organism evidence="3 4">
    <name type="scientific">Jimgerdemannia flammicorona</name>
    <dbReference type="NCBI Taxonomy" id="994334"/>
    <lineage>
        <taxon>Eukaryota</taxon>
        <taxon>Fungi</taxon>
        <taxon>Fungi incertae sedis</taxon>
        <taxon>Mucoromycota</taxon>
        <taxon>Mucoromycotina</taxon>
        <taxon>Endogonomycetes</taxon>
        <taxon>Endogonales</taxon>
        <taxon>Endogonaceae</taxon>
        <taxon>Jimgerdemannia</taxon>
    </lineage>
</organism>
<evidence type="ECO:0000313" key="4">
    <source>
        <dbReference type="Proteomes" id="UP000274822"/>
    </source>
</evidence>
<comment type="caution">
    <text evidence="3">The sequence shown here is derived from an EMBL/GenBank/DDBJ whole genome shotgun (WGS) entry which is preliminary data.</text>
</comment>
<dbReference type="EMBL" id="RBNJ01003925">
    <property type="protein sequence ID" value="RUS30394.1"/>
    <property type="molecule type" value="Genomic_DNA"/>
</dbReference>
<feature type="compositionally biased region" description="Pro residues" evidence="1">
    <location>
        <begin position="1"/>
        <end position="20"/>
    </location>
</feature>
<dbReference type="Proteomes" id="UP000274822">
    <property type="component" value="Unassembled WGS sequence"/>
</dbReference>
<evidence type="ECO:0000256" key="1">
    <source>
        <dbReference type="SAM" id="MobiDB-lite"/>
    </source>
</evidence>
<feature type="domain" description="DUF5615" evidence="2">
    <location>
        <begin position="40"/>
        <end position="110"/>
    </location>
</feature>
<dbReference type="AlphaFoldDB" id="A0A433QKU9"/>
<protein>
    <recommendedName>
        <fullName evidence="2">DUF5615 domain-containing protein</fullName>
    </recommendedName>
</protein>
<reference evidence="3 4" key="1">
    <citation type="journal article" date="2018" name="New Phytol.">
        <title>Phylogenomics of Endogonaceae and evolution of mycorrhizas within Mucoromycota.</title>
        <authorList>
            <person name="Chang Y."/>
            <person name="Desiro A."/>
            <person name="Na H."/>
            <person name="Sandor L."/>
            <person name="Lipzen A."/>
            <person name="Clum A."/>
            <person name="Barry K."/>
            <person name="Grigoriev I.V."/>
            <person name="Martin F.M."/>
            <person name="Stajich J.E."/>
            <person name="Smith M.E."/>
            <person name="Bonito G."/>
            <person name="Spatafora J.W."/>
        </authorList>
    </citation>
    <scope>NUCLEOTIDE SEQUENCE [LARGE SCALE GENOMIC DNA]</scope>
    <source>
        <strain evidence="3 4">AD002</strain>
    </source>
</reference>
<dbReference type="InterPro" id="IPR041049">
    <property type="entry name" value="DUF5615"/>
</dbReference>
<evidence type="ECO:0000259" key="2">
    <source>
        <dbReference type="Pfam" id="PF18480"/>
    </source>
</evidence>
<evidence type="ECO:0000313" key="3">
    <source>
        <dbReference type="EMBL" id="RUS30394.1"/>
    </source>
</evidence>
<feature type="region of interest" description="Disordered" evidence="1">
    <location>
        <begin position="1"/>
        <end position="34"/>
    </location>
</feature>
<keyword evidence="4" id="KW-1185">Reference proteome</keyword>